<evidence type="ECO:0000313" key="4">
    <source>
        <dbReference type="Proteomes" id="UP000606044"/>
    </source>
</evidence>
<dbReference type="InterPro" id="IPR042100">
    <property type="entry name" value="Bug_dom1"/>
</dbReference>
<accession>A0A917C2R0</accession>
<dbReference type="Gene3D" id="3.40.190.10">
    <property type="entry name" value="Periplasmic binding protein-like II"/>
    <property type="match status" value="1"/>
</dbReference>
<dbReference type="EMBL" id="BMCT01000003">
    <property type="protein sequence ID" value="GGF66029.1"/>
    <property type="molecule type" value="Genomic_DNA"/>
</dbReference>
<reference evidence="3" key="1">
    <citation type="journal article" date="2014" name="Int. J. Syst. Evol. Microbiol.">
        <title>Complete genome sequence of Corynebacterium casei LMG S-19264T (=DSM 44701T), isolated from a smear-ripened cheese.</title>
        <authorList>
            <consortium name="US DOE Joint Genome Institute (JGI-PGF)"/>
            <person name="Walter F."/>
            <person name="Albersmeier A."/>
            <person name="Kalinowski J."/>
            <person name="Ruckert C."/>
        </authorList>
    </citation>
    <scope>NUCLEOTIDE SEQUENCE</scope>
    <source>
        <strain evidence="3">CCM 7897</strain>
    </source>
</reference>
<evidence type="ECO:0000256" key="1">
    <source>
        <dbReference type="ARBA" id="ARBA00006987"/>
    </source>
</evidence>
<protein>
    <recommendedName>
        <fullName evidence="5">Tripartite tricarboxylate transporter substrate binding protein BugD</fullName>
    </recommendedName>
</protein>
<sequence length="336" mass="35013">MFAKATRAACAVFRGIAAVPVVVVGIALASAGAHAQTFPSRPITVIVPFAAGGPTDTVARLVAESMTKTLGQQVIVENVGGAGGTRGAGQVAKATPDGYTLLLHHIGQATAPSLYRKLPYKVTDFETAGLITPVPMTLIAKPGFEPKTIADVITYVKANKEKVTYGNAGVGSASHLCGMLFMAATGTPLTTVPYQGTGPAMNDLVGGQIDLMCDQTTNTTGQIKGGKVKAYAVTTKDKVPSLPDLPTLQASGLKDFEVTIWHGLYAPKGTPADVVAKLNQALGVALDDPKVASRFADLGTEPEAKNRRSPEFHKQFLTDEVAKWKPVIEAAGVYAD</sequence>
<name>A0A917C2R0_9HYPH</name>
<dbReference type="Proteomes" id="UP000606044">
    <property type="component" value="Unassembled WGS sequence"/>
</dbReference>
<dbReference type="PIRSF" id="PIRSF017082">
    <property type="entry name" value="YflP"/>
    <property type="match status" value="1"/>
</dbReference>
<evidence type="ECO:0000313" key="3">
    <source>
        <dbReference type="EMBL" id="GGF66029.1"/>
    </source>
</evidence>
<keyword evidence="4" id="KW-1185">Reference proteome</keyword>
<dbReference type="PANTHER" id="PTHR42928:SF5">
    <property type="entry name" value="BLR1237 PROTEIN"/>
    <property type="match status" value="1"/>
</dbReference>
<organism evidence="3 4">
    <name type="scientific">Azorhizobium oxalatiphilum</name>
    <dbReference type="NCBI Taxonomy" id="980631"/>
    <lineage>
        <taxon>Bacteria</taxon>
        <taxon>Pseudomonadati</taxon>
        <taxon>Pseudomonadota</taxon>
        <taxon>Alphaproteobacteria</taxon>
        <taxon>Hyphomicrobiales</taxon>
        <taxon>Xanthobacteraceae</taxon>
        <taxon>Azorhizobium</taxon>
    </lineage>
</organism>
<gene>
    <name evidence="3" type="ORF">GCM10007301_27180</name>
</gene>
<comment type="similarity">
    <text evidence="1">Belongs to the UPF0065 (bug) family.</text>
</comment>
<comment type="caution">
    <text evidence="3">The sequence shown here is derived from an EMBL/GenBank/DDBJ whole genome shotgun (WGS) entry which is preliminary data.</text>
</comment>
<evidence type="ECO:0008006" key="5">
    <source>
        <dbReference type="Google" id="ProtNLM"/>
    </source>
</evidence>
<feature type="signal peptide" evidence="2">
    <location>
        <begin position="1"/>
        <end position="35"/>
    </location>
</feature>
<feature type="chain" id="PRO_5037771100" description="Tripartite tricarboxylate transporter substrate binding protein BugD" evidence="2">
    <location>
        <begin position="36"/>
        <end position="336"/>
    </location>
</feature>
<dbReference type="PANTHER" id="PTHR42928">
    <property type="entry name" value="TRICARBOXYLATE-BINDING PROTEIN"/>
    <property type="match status" value="1"/>
</dbReference>
<dbReference type="RefSeq" id="WP_188579353.1">
    <property type="nucleotide sequence ID" value="NZ_BMCT01000003.1"/>
</dbReference>
<dbReference type="AlphaFoldDB" id="A0A917C2R0"/>
<reference evidence="3" key="2">
    <citation type="submission" date="2020-09" db="EMBL/GenBank/DDBJ databases">
        <authorList>
            <person name="Sun Q."/>
            <person name="Sedlacek I."/>
        </authorList>
    </citation>
    <scope>NUCLEOTIDE SEQUENCE</scope>
    <source>
        <strain evidence="3">CCM 7897</strain>
    </source>
</reference>
<dbReference type="SUPFAM" id="SSF53850">
    <property type="entry name" value="Periplasmic binding protein-like II"/>
    <property type="match status" value="1"/>
</dbReference>
<dbReference type="Gene3D" id="3.40.190.150">
    <property type="entry name" value="Bordetella uptake gene, domain 1"/>
    <property type="match status" value="1"/>
</dbReference>
<dbReference type="InterPro" id="IPR005064">
    <property type="entry name" value="BUG"/>
</dbReference>
<evidence type="ECO:0000256" key="2">
    <source>
        <dbReference type="SAM" id="SignalP"/>
    </source>
</evidence>
<dbReference type="Pfam" id="PF03401">
    <property type="entry name" value="TctC"/>
    <property type="match status" value="1"/>
</dbReference>
<keyword evidence="2" id="KW-0732">Signal</keyword>
<proteinExistence type="inferred from homology"/>